<accession>A0ABQ4DN14</accession>
<keyword evidence="2" id="KW-1185">Reference proteome</keyword>
<organism evidence="1 2">
    <name type="scientific">Cellulomonas phragmiteti</name>
    <dbReference type="NCBI Taxonomy" id="478780"/>
    <lineage>
        <taxon>Bacteria</taxon>
        <taxon>Bacillati</taxon>
        <taxon>Actinomycetota</taxon>
        <taxon>Actinomycetes</taxon>
        <taxon>Micrococcales</taxon>
        <taxon>Cellulomonadaceae</taxon>
        <taxon>Cellulomonas</taxon>
    </lineage>
</organism>
<sequence>MPWWKPGRGPRAVRWSSLLLVAACGLLVVVCLVAALRGRPLALAPAAVAAALALREVRRLQRARRPG</sequence>
<gene>
    <name evidence="1" type="ORF">Cph01nite_25110</name>
</gene>
<dbReference type="RefSeq" id="WP_203674719.1">
    <property type="nucleotide sequence ID" value="NZ_BONP01000015.1"/>
</dbReference>
<dbReference type="Proteomes" id="UP000614741">
    <property type="component" value="Unassembled WGS sequence"/>
</dbReference>
<protein>
    <submittedName>
        <fullName evidence="1">Uncharacterized protein</fullName>
    </submittedName>
</protein>
<evidence type="ECO:0000313" key="1">
    <source>
        <dbReference type="EMBL" id="GIG40749.1"/>
    </source>
</evidence>
<evidence type="ECO:0000313" key="2">
    <source>
        <dbReference type="Proteomes" id="UP000614741"/>
    </source>
</evidence>
<reference evidence="1 2" key="1">
    <citation type="submission" date="2021-01" db="EMBL/GenBank/DDBJ databases">
        <title>Whole genome shotgun sequence of Cellulomonas phragmiteti NBRC 110785.</title>
        <authorList>
            <person name="Komaki H."/>
            <person name="Tamura T."/>
        </authorList>
    </citation>
    <scope>NUCLEOTIDE SEQUENCE [LARGE SCALE GENOMIC DNA]</scope>
    <source>
        <strain evidence="1 2">NBRC 110785</strain>
    </source>
</reference>
<name>A0ABQ4DN14_9CELL</name>
<proteinExistence type="predicted"/>
<dbReference type="EMBL" id="BONP01000015">
    <property type="protein sequence ID" value="GIG40749.1"/>
    <property type="molecule type" value="Genomic_DNA"/>
</dbReference>
<comment type="caution">
    <text evidence="1">The sequence shown here is derived from an EMBL/GenBank/DDBJ whole genome shotgun (WGS) entry which is preliminary data.</text>
</comment>